<sequence length="61" mass="6592">MFSHLYFLSFLEGDGVSLCCPGWSAVVQSRITESSASWVDVILLPQPPEKLGLQAPPTMPG</sequence>
<name>Q9GMP5_MACFA</name>
<accession>Q9GMP5</accession>
<reference evidence="1" key="1">
    <citation type="submission" date="2000-08" db="EMBL/GenBank/DDBJ databases">
        <title>Isolation of full-length cDNA clones from macaque brain cDNA libraries.</title>
        <authorList>
            <person name="Osada N."/>
            <person name="Hida M."/>
            <person name="Kusuda J."/>
            <person name="Tanuma R."/>
            <person name="Iseki K."/>
            <person name="Hirai M."/>
            <person name="Terao K."/>
            <person name="Suzuki Y."/>
            <person name="Sugano S."/>
            <person name="Hashimoto K."/>
        </authorList>
    </citation>
    <scope>NUCLEOTIDE SEQUENCE</scope>
    <source>
        <tissue evidence="1">Brain parietal lobe</tissue>
    </source>
</reference>
<dbReference type="EMBL" id="AB047889">
    <property type="protein sequence ID" value="BAB12310.1"/>
    <property type="molecule type" value="mRNA"/>
</dbReference>
<proteinExistence type="evidence at transcript level"/>
<protein>
    <submittedName>
        <fullName evidence="1">Uncharacterized protein</fullName>
    </submittedName>
</protein>
<dbReference type="AlphaFoldDB" id="Q9GMP5"/>
<evidence type="ECO:0000313" key="1">
    <source>
        <dbReference type="EMBL" id="BAB12310.1"/>
    </source>
</evidence>
<organism evidence="1">
    <name type="scientific">Macaca fascicularis</name>
    <name type="common">Crab-eating macaque</name>
    <name type="synonym">Cynomolgus monkey</name>
    <dbReference type="NCBI Taxonomy" id="9541"/>
    <lineage>
        <taxon>Eukaryota</taxon>
        <taxon>Metazoa</taxon>
        <taxon>Chordata</taxon>
        <taxon>Craniata</taxon>
        <taxon>Vertebrata</taxon>
        <taxon>Euteleostomi</taxon>
        <taxon>Mammalia</taxon>
        <taxon>Eutheria</taxon>
        <taxon>Euarchontoglires</taxon>
        <taxon>Primates</taxon>
        <taxon>Haplorrhini</taxon>
        <taxon>Catarrhini</taxon>
        <taxon>Cercopithecidae</taxon>
        <taxon>Cercopithecinae</taxon>
        <taxon>Macaca</taxon>
    </lineage>
</organism>